<evidence type="ECO:0000256" key="10">
    <source>
        <dbReference type="ARBA" id="ARBA00023224"/>
    </source>
</evidence>
<evidence type="ECO:0000256" key="11">
    <source>
        <dbReference type="ARBA" id="ARBA00025736"/>
    </source>
</evidence>
<dbReference type="GO" id="GO:0007204">
    <property type="term" value="P:positive regulation of cytosolic calcium ion concentration"/>
    <property type="evidence" value="ECO:0007669"/>
    <property type="project" value="TreeGrafter"/>
</dbReference>
<evidence type="ECO:0000256" key="9">
    <source>
        <dbReference type="ARBA" id="ARBA00023180"/>
    </source>
</evidence>
<keyword evidence="4 13" id="KW-1133">Transmembrane helix</keyword>
<evidence type="ECO:0000256" key="5">
    <source>
        <dbReference type="ARBA" id="ARBA00023040"/>
    </source>
</evidence>
<comment type="similarity">
    <text evidence="11">Belongs to the chemokine-like receptor (CMKLR) family.</text>
</comment>
<dbReference type="Pfam" id="PF00001">
    <property type="entry name" value="7tm_1"/>
    <property type="match status" value="1"/>
</dbReference>
<keyword evidence="2" id="KW-1003">Cell membrane</keyword>
<reference evidence="15" key="2">
    <citation type="submission" date="2025-08" db="UniProtKB">
        <authorList>
            <consortium name="Ensembl"/>
        </authorList>
    </citation>
    <scope>IDENTIFICATION</scope>
</reference>
<dbReference type="PANTHER" id="PTHR24225">
    <property type="entry name" value="CHEMOTACTIC RECEPTOR"/>
    <property type="match status" value="1"/>
</dbReference>
<dbReference type="Ensembl" id="ENSUAMT00000012612.1">
    <property type="protein sequence ID" value="ENSUAMP00000011212.1"/>
    <property type="gene ID" value="ENSUAMG00000009181.1"/>
</dbReference>
<dbReference type="Proteomes" id="UP000291022">
    <property type="component" value="Unassembled WGS sequence"/>
</dbReference>
<feature type="transmembrane region" description="Helical" evidence="13">
    <location>
        <begin position="297"/>
        <end position="319"/>
    </location>
</feature>
<dbReference type="GO" id="GO:0006954">
    <property type="term" value="P:inflammatory response"/>
    <property type="evidence" value="ECO:0007669"/>
    <property type="project" value="TreeGrafter"/>
</dbReference>
<comment type="subcellular location">
    <subcellularLocation>
        <location evidence="1">Cell membrane</location>
        <topology evidence="1">Multi-pass membrane protein</topology>
    </subcellularLocation>
</comment>
<dbReference type="AlphaFoldDB" id="A0A452QZ72"/>
<dbReference type="PRINTS" id="PR00526">
    <property type="entry name" value="FMETLEUPHER"/>
</dbReference>
<keyword evidence="10 12" id="KW-0807">Transducer</keyword>
<dbReference type="InterPro" id="IPR000826">
    <property type="entry name" value="Formyl_rcpt-rel"/>
</dbReference>
<organism evidence="15 16">
    <name type="scientific">Ursus americanus</name>
    <name type="common">American black bear</name>
    <name type="synonym">Euarctos americanus</name>
    <dbReference type="NCBI Taxonomy" id="9643"/>
    <lineage>
        <taxon>Eukaryota</taxon>
        <taxon>Metazoa</taxon>
        <taxon>Chordata</taxon>
        <taxon>Craniata</taxon>
        <taxon>Vertebrata</taxon>
        <taxon>Euteleostomi</taxon>
        <taxon>Mammalia</taxon>
        <taxon>Eutheria</taxon>
        <taxon>Laurasiatheria</taxon>
        <taxon>Carnivora</taxon>
        <taxon>Caniformia</taxon>
        <taxon>Ursidae</taxon>
        <taxon>Ursus</taxon>
    </lineage>
</organism>
<evidence type="ECO:0000256" key="6">
    <source>
        <dbReference type="ARBA" id="ARBA00023136"/>
    </source>
</evidence>
<name>A0A452QZ72_URSAM</name>
<feature type="transmembrane region" description="Helical" evidence="13">
    <location>
        <begin position="41"/>
        <end position="65"/>
    </location>
</feature>
<reference evidence="15" key="3">
    <citation type="submission" date="2025-09" db="UniProtKB">
        <authorList>
            <consortium name="Ensembl"/>
        </authorList>
    </citation>
    <scope>IDENTIFICATION</scope>
</reference>
<dbReference type="GO" id="GO:0004875">
    <property type="term" value="F:complement receptor activity"/>
    <property type="evidence" value="ECO:0007669"/>
    <property type="project" value="TreeGrafter"/>
</dbReference>
<keyword evidence="9" id="KW-0325">Glycoprotein</keyword>
<accession>A0A452QZ72</accession>
<dbReference type="GeneTree" id="ENSGT01140000282544"/>
<evidence type="ECO:0000259" key="14">
    <source>
        <dbReference type="PROSITE" id="PS50262"/>
    </source>
</evidence>
<dbReference type="GO" id="GO:0005886">
    <property type="term" value="C:plasma membrane"/>
    <property type="evidence" value="ECO:0007669"/>
    <property type="project" value="UniProtKB-SubCell"/>
</dbReference>
<evidence type="ECO:0000313" key="16">
    <source>
        <dbReference type="Proteomes" id="UP000291022"/>
    </source>
</evidence>
<comment type="similarity">
    <text evidence="12">Belongs to the G-protein coupled receptor 1 family.</text>
</comment>
<reference evidence="16" key="1">
    <citation type="submission" date="2016-06" db="EMBL/GenBank/DDBJ databases">
        <title>De novo assembly and RNA-Seq shows season-dependent expression and editing in black bear kidneys.</title>
        <authorList>
            <person name="Korstanje R."/>
            <person name="Srivastava A."/>
            <person name="Sarsani V.K."/>
            <person name="Sheehan S.M."/>
            <person name="Seger R.L."/>
            <person name="Barter M.E."/>
            <person name="Lindqvist C."/>
            <person name="Brody L.C."/>
            <person name="Mullikin J.C."/>
        </authorList>
    </citation>
    <scope>NUCLEOTIDE SEQUENCE [LARGE SCALE GENOMIC DNA]</scope>
</reference>
<evidence type="ECO:0000256" key="3">
    <source>
        <dbReference type="ARBA" id="ARBA00022692"/>
    </source>
</evidence>
<keyword evidence="6 13" id="KW-0472">Membrane</keyword>
<feature type="transmembrane region" description="Helical" evidence="13">
    <location>
        <begin position="155"/>
        <end position="178"/>
    </location>
</feature>
<dbReference type="FunFam" id="1.20.1070.10:FF:000034">
    <property type="entry name" value="G-protein coupled receptor 1"/>
    <property type="match status" value="1"/>
</dbReference>
<keyword evidence="16" id="KW-1185">Reference proteome</keyword>
<keyword evidence="3 12" id="KW-0812">Transmembrane</keyword>
<evidence type="ECO:0000256" key="4">
    <source>
        <dbReference type="ARBA" id="ARBA00022989"/>
    </source>
</evidence>
<dbReference type="PRINTS" id="PR00237">
    <property type="entry name" value="GPCRRHODOPSN"/>
</dbReference>
<keyword evidence="5 12" id="KW-0297">G-protein coupled receptor</keyword>
<feature type="transmembrane region" description="Helical" evidence="13">
    <location>
        <begin position="77"/>
        <end position="96"/>
    </location>
</feature>
<evidence type="ECO:0000256" key="13">
    <source>
        <dbReference type="SAM" id="Phobius"/>
    </source>
</evidence>
<dbReference type="STRING" id="9643.ENSUAMP00000011212"/>
<sequence length="370" mass="41273">ILTMSVGTFGCVGKMERNLSIPVNGSQEMLHESAGYTVLRILSLVVLGITFVLGALGNGLVIWVAGFRMARTVTTICYLNLALADFSFTATLPFLIVSKALREQWPFGWFLCKAVHIVVDINLFGSVFLIACIALDRCICVLHPVWAQNHRTVSLATKVIMVPWILALILTLPVFIFVTTKNDETGNTYCTFNFAPWGNSTAERMKFTIAMLTARGIIRFIIGFSMPMSIVAICYGLIAAKIRKKGMIQSSRPLRVLTAVVASFFLCWFPFQMVALLNTVWVKERLLEGKYKILRVFVNPTSSLAFFNSCLNPMLYVFVGQDFRERLIHSLPASLERALTEDSEFLSASEQGSLFSNPGSPFIPECTFQR</sequence>
<feature type="transmembrane region" description="Helical" evidence="13">
    <location>
        <begin position="108"/>
        <end position="135"/>
    </location>
</feature>
<evidence type="ECO:0000256" key="2">
    <source>
        <dbReference type="ARBA" id="ARBA00022475"/>
    </source>
</evidence>
<dbReference type="PANTHER" id="PTHR24225:SF0">
    <property type="entry name" value="N-FORMYL PEPTIDE RECEPTOR 2"/>
    <property type="match status" value="1"/>
</dbReference>
<evidence type="ECO:0000256" key="8">
    <source>
        <dbReference type="ARBA" id="ARBA00023170"/>
    </source>
</evidence>
<dbReference type="PROSITE" id="PS50262">
    <property type="entry name" value="G_PROTEIN_RECEP_F1_2"/>
    <property type="match status" value="1"/>
</dbReference>
<feature type="transmembrane region" description="Helical" evidence="13">
    <location>
        <begin position="254"/>
        <end position="277"/>
    </location>
</feature>
<dbReference type="Gene3D" id="1.20.1070.10">
    <property type="entry name" value="Rhodopsin 7-helix transmembrane proteins"/>
    <property type="match status" value="1"/>
</dbReference>
<dbReference type="GO" id="GO:0007200">
    <property type="term" value="P:phospholipase C-activating G protein-coupled receptor signaling pathway"/>
    <property type="evidence" value="ECO:0007669"/>
    <property type="project" value="TreeGrafter"/>
</dbReference>
<proteinExistence type="inferred from homology"/>
<dbReference type="SUPFAM" id="SSF81321">
    <property type="entry name" value="Family A G protein-coupled receptor-like"/>
    <property type="match status" value="1"/>
</dbReference>
<evidence type="ECO:0000313" key="15">
    <source>
        <dbReference type="Ensembl" id="ENSUAMP00000011212.1"/>
    </source>
</evidence>
<keyword evidence="8 12" id="KW-0675">Receptor</keyword>
<dbReference type="InterPro" id="IPR000276">
    <property type="entry name" value="GPCR_Rhodpsn"/>
</dbReference>
<feature type="domain" description="G-protein coupled receptors family 1 profile" evidence="14">
    <location>
        <begin position="57"/>
        <end position="316"/>
    </location>
</feature>
<evidence type="ECO:0000256" key="12">
    <source>
        <dbReference type="RuleBase" id="RU000688"/>
    </source>
</evidence>
<dbReference type="OMA" id="LIEMAYH"/>
<dbReference type="GO" id="GO:0004982">
    <property type="term" value="F:N-formyl peptide receptor activity"/>
    <property type="evidence" value="ECO:0007669"/>
    <property type="project" value="TreeGrafter"/>
</dbReference>
<dbReference type="PROSITE" id="PS00237">
    <property type="entry name" value="G_PROTEIN_RECEP_F1_1"/>
    <property type="match status" value="1"/>
</dbReference>
<dbReference type="InterPro" id="IPR017452">
    <property type="entry name" value="GPCR_Rhodpsn_7TM"/>
</dbReference>
<protein>
    <recommendedName>
        <fullName evidence="14">G-protein coupled receptors family 1 profile domain-containing protein</fullName>
    </recommendedName>
</protein>
<evidence type="ECO:0000256" key="7">
    <source>
        <dbReference type="ARBA" id="ARBA00023157"/>
    </source>
</evidence>
<feature type="transmembrane region" description="Helical" evidence="13">
    <location>
        <begin position="217"/>
        <end position="242"/>
    </location>
</feature>
<keyword evidence="7" id="KW-1015">Disulfide bond</keyword>
<evidence type="ECO:0000256" key="1">
    <source>
        <dbReference type="ARBA" id="ARBA00004651"/>
    </source>
</evidence>